<dbReference type="EMBL" id="BARW01042951">
    <property type="protein sequence ID" value="GAJ17019.1"/>
    <property type="molecule type" value="Genomic_DNA"/>
</dbReference>
<protein>
    <submittedName>
        <fullName evidence="1">Uncharacterized protein</fullName>
    </submittedName>
</protein>
<accession>X1UHL4</accession>
<dbReference type="AlphaFoldDB" id="X1UHL4"/>
<comment type="caution">
    <text evidence="1">The sequence shown here is derived from an EMBL/GenBank/DDBJ whole genome shotgun (WGS) entry which is preliminary data.</text>
</comment>
<feature type="non-terminal residue" evidence="1">
    <location>
        <position position="47"/>
    </location>
</feature>
<gene>
    <name evidence="1" type="ORF">S12H4_63288</name>
</gene>
<evidence type="ECO:0000313" key="1">
    <source>
        <dbReference type="EMBL" id="GAJ17019.1"/>
    </source>
</evidence>
<proteinExistence type="predicted"/>
<feature type="non-terminal residue" evidence="1">
    <location>
        <position position="1"/>
    </location>
</feature>
<reference evidence="1" key="1">
    <citation type="journal article" date="2014" name="Front. Microbiol.">
        <title>High frequency of phylogenetically diverse reductive dehalogenase-homologous genes in deep subseafloor sedimentary metagenomes.</title>
        <authorList>
            <person name="Kawai M."/>
            <person name="Futagami T."/>
            <person name="Toyoda A."/>
            <person name="Takaki Y."/>
            <person name="Nishi S."/>
            <person name="Hori S."/>
            <person name="Arai W."/>
            <person name="Tsubouchi T."/>
            <person name="Morono Y."/>
            <person name="Uchiyama I."/>
            <person name="Ito T."/>
            <person name="Fujiyama A."/>
            <person name="Inagaki F."/>
            <person name="Takami H."/>
        </authorList>
    </citation>
    <scope>NUCLEOTIDE SEQUENCE</scope>
    <source>
        <strain evidence="1">Expedition CK06-06</strain>
    </source>
</reference>
<organism evidence="1">
    <name type="scientific">marine sediment metagenome</name>
    <dbReference type="NCBI Taxonomy" id="412755"/>
    <lineage>
        <taxon>unclassified sequences</taxon>
        <taxon>metagenomes</taxon>
        <taxon>ecological metagenomes</taxon>
    </lineage>
</organism>
<name>X1UHL4_9ZZZZ</name>
<sequence length="47" mass="5295">IKTNNPFPFPSDELNAIFKGDTMKQSGIFIEINLGTVFPDSTPIEYF</sequence>